<evidence type="ECO:0000313" key="1">
    <source>
        <dbReference type="EMBL" id="PVD31390.1"/>
    </source>
</evidence>
<reference evidence="1 2" key="1">
    <citation type="submission" date="2018-04" db="EMBL/GenBank/DDBJ databases">
        <title>The genome of golden apple snail Pomacea canaliculata provides insight into stress tolerance and invasive adaptation.</title>
        <authorList>
            <person name="Liu C."/>
            <person name="Liu B."/>
            <person name="Ren Y."/>
            <person name="Zhang Y."/>
            <person name="Wang H."/>
            <person name="Li S."/>
            <person name="Jiang F."/>
            <person name="Yin L."/>
            <person name="Zhang G."/>
            <person name="Qian W."/>
            <person name="Fan W."/>
        </authorList>
    </citation>
    <scope>NUCLEOTIDE SEQUENCE [LARGE SCALE GENOMIC DNA]</scope>
    <source>
        <strain evidence="1">SZHN2017</strain>
        <tissue evidence="1">Muscle</tissue>
    </source>
</reference>
<name>A0A2T7PD98_POMCA</name>
<proteinExistence type="predicted"/>
<gene>
    <name evidence="1" type="ORF">C0Q70_06802</name>
</gene>
<evidence type="ECO:0000313" key="2">
    <source>
        <dbReference type="Proteomes" id="UP000245119"/>
    </source>
</evidence>
<organism evidence="1 2">
    <name type="scientific">Pomacea canaliculata</name>
    <name type="common">Golden apple snail</name>
    <dbReference type="NCBI Taxonomy" id="400727"/>
    <lineage>
        <taxon>Eukaryota</taxon>
        <taxon>Metazoa</taxon>
        <taxon>Spiralia</taxon>
        <taxon>Lophotrochozoa</taxon>
        <taxon>Mollusca</taxon>
        <taxon>Gastropoda</taxon>
        <taxon>Caenogastropoda</taxon>
        <taxon>Architaenioglossa</taxon>
        <taxon>Ampullarioidea</taxon>
        <taxon>Ampullariidae</taxon>
        <taxon>Pomacea</taxon>
    </lineage>
</organism>
<dbReference type="Proteomes" id="UP000245119">
    <property type="component" value="Linkage Group LG4"/>
</dbReference>
<accession>A0A2T7PD98</accession>
<comment type="caution">
    <text evidence="1">The sequence shown here is derived from an EMBL/GenBank/DDBJ whole genome shotgun (WGS) entry which is preliminary data.</text>
</comment>
<dbReference type="EMBL" id="PZQS01000004">
    <property type="protein sequence ID" value="PVD31390.1"/>
    <property type="molecule type" value="Genomic_DNA"/>
</dbReference>
<protein>
    <submittedName>
        <fullName evidence="1">Uncharacterized protein</fullName>
    </submittedName>
</protein>
<dbReference type="AlphaFoldDB" id="A0A2T7PD98"/>
<keyword evidence="2" id="KW-1185">Reference proteome</keyword>
<sequence>MEKRFAAVTRDLLRQEAIIKPTFDLDHYSCTDGEYLQFIDWACKHPALVTKKEAHDFFTAQMAGSPLDLVRFSMSLEEDGFWTARWALDATEMTSTP</sequence>